<dbReference type="Proteomes" id="UP000240572">
    <property type="component" value="Unassembled WGS sequence"/>
</dbReference>
<feature type="transmembrane region" description="Helical" evidence="1">
    <location>
        <begin position="113"/>
        <end position="135"/>
    </location>
</feature>
<feature type="transmembrane region" description="Helical" evidence="1">
    <location>
        <begin position="181"/>
        <end position="199"/>
    </location>
</feature>
<organism evidence="2 3">
    <name type="scientific">Taibaiella chishuiensis</name>
    <dbReference type="NCBI Taxonomy" id="1434707"/>
    <lineage>
        <taxon>Bacteria</taxon>
        <taxon>Pseudomonadati</taxon>
        <taxon>Bacteroidota</taxon>
        <taxon>Chitinophagia</taxon>
        <taxon>Chitinophagales</taxon>
        <taxon>Chitinophagaceae</taxon>
        <taxon>Taibaiella</taxon>
    </lineage>
</organism>
<evidence type="ECO:0000256" key="1">
    <source>
        <dbReference type="SAM" id="Phobius"/>
    </source>
</evidence>
<dbReference type="AlphaFoldDB" id="A0A2P8D1T1"/>
<evidence type="ECO:0000313" key="3">
    <source>
        <dbReference type="Proteomes" id="UP000240572"/>
    </source>
</evidence>
<feature type="transmembrane region" description="Helical" evidence="1">
    <location>
        <begin position="23"/>
        <end position="41"/>
    </location>
</feature>
<evidence type="ECO:0000313" key="2">
    <source>
        <dbReference type="EMBL" id="PSK91126.1"/>
    </source>
</evidence>
<name>A0A2P8D1T1_9BACT</name>
<keyword evidence="1" id="KW-1133">Transmembrane helix</keyword>
<gene>
    <name evidence="2" type="ORF">B0I18_106137</name>
</gene>
<feature type="transmembrane region" description="Helical" evidence="1">
    <location>
        <begin position="141"/>
        <end position="160"/>
    </location>
</feature>
<reference evidence="2 3" key="1">
    <citation type="submission" date="2018-03" db="EMBL/GenBank/DDBJ databases">
        <title>Genomic Encyclopedia of Type Strains, Phase III (KMG-III): the genomes of soil and plant-associated and newly described type strains.</title>
        <authorList>
            <person name="Whitman W."/>
        </authorList>
    </citation>
    <scope>NUCLEOTIDE SEQUENCE [LARGE SCALE GENOMIC DNA]</scope>
    <source>
        <strain evidence="2 3">CGMCC 1.12700</strain>
    </source>
</reference>
<keyword evidence="1" id="KW-0812">Transmembrane</keyword>
<dbReference type="EMBL" id="PYGD01000006">
    <property type="protein sequence ID" value="PSK91126.1"/>
    <property type="molecule type" value="Genomic_DNA"/>
</dbReference>
<keyword evidence="3" id="KW-1185">Reference proteome</keyword>
<keyword evidence="1" id="KW-0472">Membrane</keyword>
<accession>A0A2P8D1T1</accession>
<comment type="caution">
    <text evidence="2">The sequence shown here is derived from an EMBL/GenBank/DDBJ whole genome shotgun (WGS) entry which is preliminary data.</text>
</comment>
<sequence length="200" mass="21617">MTPVLPSSTPSTQRKLVISRSTFFKILLVAGLGISGVWLAGLPRHHSLWHNTLVSSIAITAVFMLLITAALYAGIRPRCTPGKITGGIRPLKRFLERGGDLGLDLSDAVPDSLAGFLVALLGGILLGVVSGFLFWLLYAGMLTAFALLFLGFSKILLPVFRHRRHCSGNLATSVGYGLRYTLLYGGSYMSVLCLIHYIIL</sequence>
<proteinExistence type="predicted"/>
<feature type="transmembrane region" description="Helical" evidence="1">
    <location>
        <begin position="53"/>
        <end position="75"/>
    </location>
</feature>
<protein>
    <submittedName>
        <fullName evidence="2">Uncharacterized protein</fullName>
    </submittedName>
</protein>